<proteinExistence type="predicted"/>
<evidence type="ECO:0000313" key="3">
    <source>
        <dbReference type="Proteomes" id="UP000276133"/>
    </source>
</evidence>
<dbReference type="PROSITE" id="PS50848">
    <property type="entry name" value="START"/>
    <property type="match status" value="1"/>
</dbReference>
<keyword evidence="2" id="KW-0176">Collagen</keyword>
<evidence type="ECO:0000313" key="2">
    <source>
        <dbReference type="EMBL" id="RNA12047.1"/>
    </source>
</evidence>
<accession>A0A3M7QKS2</accession>
<dbReference type="InterPro" id="IPR023393">
    <property type="entry name" value="START-like_dom_sf"/>
</dbReference>
<comment type="caution">
    <text evidence="2">The sequence shown here is derived from an EMBL/GenBank/DDBJ whole genome shotgun (WGS) entry which is preliminary data.</text>
</comment>
<dbReference type="SUPFAM" id="SSF55961">
    <property type="entry name" value="Bet v1-like"/>
    <property type="match status" value="1"/>
</dbReference>
<dbReference type="GO" id="GO:0008289">
    <property type="term" value="F:lipid binding"/>
    <property type="evidence" value="ECO:0007669"/>
    <property type="project" value="InterPro"/>
</dbReference>
<dbReference type="OrthoDB" id="2344588at2759"/>
<dbReference type="STRING" id="10195.A0A3M7QKS2"/>
<dbReference type="GO" id="GO:0005737">
    <property type="term" value="C:cytoplasm"/>
    <property type="evidence" value="ECO:0007669"/>
    <property type="project" value="UniProtKB-ARBA"/>
</dbReference>
<dbReference type="PANTHER" id="PTHR19308">
    <property type="entry name" value="PHOSPHATIDYLCHOLINE TRANSFER PROTEIN"/>
    <property type="match status" value="1"/>
</dbReference>
<name>A0A3M7QKS2_BRAPC</name>
<gene>
    <name evidence="2" type="ORF">BpHYR1_040061</name>
</gene>
<dbReference type="PANTHER" id="PTHR19308:SF53">
    <property type="entry name" value="CERAMIDE TRANSFER PROTEIN"/>
    <property type="match status" value="1"/>
</dbReference>
<dbReference type="Proteomes" id="UP000276133">
    <property type="component" value="Unassembled WGS sequence"/>
</dbReference>
<dbReference type="GO" id="GO:0035621">
    <property type="term" value="P:ER to Golgi ceramide transport"/>
    <property type="evidence" value="ECO:0007669"/>
    <property type="project" value="TreeGrafter"/>
</dbReference>
<dbReference type="Pfam" id="PF01852">
    <property type="entry name" value="START"/>
    <property type="match status" value="2"/>
</dbReference>
<feature type="domain" description="START" evidence="1">
    <location>
        <begin position="92"/>
        <end position="347"/>
    </location>
</feature>
<dbReference type="GO" id="GO:0005581">
    <property type="term" value="C:collagen trimer"/>
    <property type="evidence" value="ECO:0007669"/>
    <property type="project" value="UniProtKB-KW"/>
</dbReference>
<organism evidence="2 3">
    <name type="scientific">Brachionus plicatilis</name>
    <name type="common">Marine rotifer</name>
    <name type="synonym">Brachionus muelleri</name>
    <dbReference type="NCBI Taxonomy" id="10195"/>
    <lineage>
        <taxon>Eukaryota</taxon>
        <taxon>Metazoa</taxon>
        <taxon>Spiralia</taxon>
        <taxon>Gnathifera</taxon>
        <taxon>Rotifera</taxon>
        <taxon>Eurotatoria</taxon>
        <taxon>Monogononta</taxon>
        <taxon>Pseudotrocha</taxon>
        <taxon>Ploima</taxon>
        <taxon>Brachionidae</taxon>
        <taxon>Brachionus</taxon>
    </lineage>
</organism>
<keyword evidence="3" id="KW-1185">Reference proteome</keyword>
<dbReference type="InterPro" id="IPR051213">
    <property type="entry name" value="START_lipid_transfer"/>
</dbReference>
<dbReference type="SMART" id="SM00234">
    <property type="entry name" value="START"/>
    <property type="match status" value="1"/>
</dbReference>
<sequence>MKELSKGKRQQIIIAGPDFEEGPHSNMKEDEFFDAVDSTLDTLEKEEERRVKAFESLTKLPELKPVLSHRLSDEIERIVQEHLQIDLVDDLNSNVWELLASDGEMRVYRRELEENGIVLDPLKAVHSVKGVTGHEVCKYFWDPAVRMEWEGTLDSSRMIEALSDDTLIFNQVHKRVWPTAQRDTCFWSHIRSVPREELDDWIVVNYSTTHELAPVKEPMIRAWANVAMICSTVVIDRHKFSDKSAIPRQNIVCKITYAAQGKNKIFYCSHSNDKIRATLNVALICETSIDCESKSAAKRSDITCKITYVALINPGGWAPANVLRAVYKREYPKFLKQYTHYVINKTAKLPVLF</sequence>
<evidence type="ECO:0000259" key="1">
    <source>
        <dbReference type="PROSITE" id="PS50848"/>
    </source>
</evidence>
<protein>
    <submittedName>
        <fullName evidence="2">Collagen type IV alpha-3-binding isoform X2</fullName>
    </submittedName>
</protein>
<dbReference type="EMBL" id="REGN01005776">
    <property type="protein sequence ID" value="RNA12047.1"/>
    <property type="molecule type" value="Genomic_DNA"/>
</dbReference>
<dbReference type="InterPro" id="IPR002913">
    <property type="entry name" value="START_lipid-bd_dom"/>
</dbReference>
<dbReference type="AlphaFoldDB" id="A0A3M7QKS2"/>
<dbReference type="Gene3D" id="3.30.530.20">
    <property type="match status" value="2"/>
</dbReference>
<reference evidence="2 3" key="1">
    <citation type="journal article" date="2018" name="Sci. Rep.">
        <title>Genomic signatures of local adaptation to the degree of environmental predictability in rotifers.</title>
        <authorList>
            <person name="Franch-Gras L."/>
            <person name="Hahn C."/>
            <person name="Garcia-Roger E.M."/>
            <person name="Carmona M.J."/>
            <person name="Serra M."/>
            <person name="Gomez A."/>
        </authorList>
    </citation>
    <scope>NUCLEOTIDE SEQUENCE [LARGE SCALE GENOMIC DNA]</scope>
    <source>
        <strain evidence="2">HYR1</strain>
    </source>
</reference>